<dbReference type="InterPro" id="IPR000700">
    <property type="entry name" value="PAS-assoc_C"/>
</dbReference>
<evidence type="ECO:0000313" key="5">
    <source>
        <dbReference type="Proteomes" id="UP001419910"/>
    </source>
</evidence>
<dbReference type="EC" id="2.7.7.65" evidence="4"/>
<dbReference type="InterPro" id="IPR013656">
    <property type="entry name" value="PAS_4"/>
</dbReference>
<evidence type="ECO:0000259" key="1">
    <source>
        <dbReference type="PROSITE" id="PS50112"/>
    </source>
</evidence>
<reference evidence="4 5" key="1">
    <citation type="submission" date="2024-05" db="EMBL/GenBank/DDBJ databases">
        <authorList>
            <person name="Liu Q."/>
            <person name="Xin Y.-H."/>
        </authorList>
    </citation>
    <scope>NUCLEOTIDE SEQUENCE [LARGE SCALE GENOMIC DNA]</scope>
    <source>
        <strain evidence="4 5">CGMCC 1.10181</strain>
    </source>
</reference>
<dbReference type="PROSITE" id="PS50112">
    <property type="entry name" value="PAS"/>
    <property type="match status" value="1"/>
</dbReference>
<evidence type="ECO:0000259" key="2">
    <source>
        <dbReference type="PROSITE" id="PS50113"/>
    </source>
</evidence>
<dbReference type="SMART" id="SM00267">
    <property type="entry name" value="GGDEF"/>
    <property type="match status" value="1"/>
</dbReference>
<dbReference type="InterPro" id="IPR035965">
    <property type="entry name" value="PAS-like_dom_sf"/>
</dbReference>
<feature type="domain" description="PAS" evidence="1">
    <location>
        <begin position="39"/>
        <end position="87"/>
    </location>
</feature>
<evidence type="ECO:0000259" key="3">
    <source>
        <dbReference type="PROSITE" id="PS50887"/>
    </source>
</evidence>
<dbReference type="Pfam" id="PF00990">
    <property type="entry name" value="GGDEF"/>
    <property type="match status" value="1"/>
</dbReference>
<accession>A0ABU9Y0W3</accession>
<name>A0ABU9Y0W3_9SPHN</name>
<dbReference type="Gene3D" id="3.30.70.270">
    <property type="match status" value="1"/>
</dbReference>
<feature type="domain" description="PAC" evidence="2">
    <location>
        <begin position="91"/>
        <end position="143"/>
    </location>
</feature>
<dbReference type="InterPro" id="IPR043128">
    <property type="entry name" value="Rev_trsase/Diguanyl_cyclase"/>
</dbReference>
<dbReference type="Pfam" id="PF08448">
    <property type="entry name" value="PAS_4"/>
    <property type="match status" value="1"/>
</dbReference>
<protein>
    <submittedName>
        <fullName evidence="4">Diguanylate cyclase</fullName>
        <ecNumber evidence="4">2.7.7.65</ecNumber>
    </submittedName>
</protein>
<keyword evidence="5" id="KW-1185">Reference proteome</keyword>
<dbReference type="PROSITE" id="PS50113">
    <property type="entry name" value="PAC"/>
    <property type="match status" value="1"/>
</dbReference>
<dbReference type="InterPro" id="IPR000014">
    <property type="entry name" value="PAS"/>
</dbReference>
<dbReference type="InterPro" id="IPR029787">
    <property type="entry name" value="Nucleotide_cyclase"/>
</dbReference>
<dbReference type="SMART" id="SM00086">
    <property type="entry name" value="PAC"/>
    <property type="match status" value="1"/>
</dbReference>
<dbReference type="InterPro" id="IPR052155">
    <property type="entry name" value="Biofilm_reg_signaling"/>
</dbReference>
<gene>
    <name evidence="4" type="ORF">ABC974_07350</name>
</gene>
<dbReference type="NCBIfam" id="TIGR00229">
    <property type="entry name" value="sensory_box"/>
    <property type="match status" value="1"/>
</dbReference>
<dbReference type="CDD" id="cd00130">
    <property type="entry name" value="PAS"/>
    <property type="match status" value="1"/>
</dbReference>
<dbReference type="GO" id="GO:0052621">
    <property type="term" value="F:diguanylate cyclase activity"/>
    <property type="evidence" value="ECO:0007669"/>
    <property type="project" value="UniProtKB-EC"/>
</dbReference>
<organism evidence="4 5">
    <name type="scientific">Sphingomonas oligophenolica</name>
    <dbReference type="NCBI Taxonomy" id="301154"/>
    <lineage>
        <taxon>Bacteria</taxon>
        <taxon>Pseudomonadati</taxon>
        <taxon>Pseudomonadota</taxon>
        <taxon>Alphaproteobacteria</taxon>
        <taxon>Sphingomonadales</taxon>
        <taxon>Sphingomonadaceae</taxon>
        <taxon>Sphingomonas</taxon>
    </lineage>
</organism>
<dbReference type="InterPro" id="IPR001610">
    <property type="entry name" value="PAC"/>
</dbReference>
<dbReference type="SUPFAM" id="SSF55785">
    <property type="entry name" value="PYP-like sensor domain (PAS domain)"/>
    <property type="match status" value="1"/>
</dbReference>
<dbReference type="Proteomes" id="UP001419910">
    <property type="component" value="Unassembled WGS sequence"/>
</dbReference>
<sequence>MTVSWNAGSFERQLRTGGQMFEAAFHAAVIGKAIVAVTGHIVEANASLAAMLGRAPEALRGMHFADFTHPHDIQADLHLFDEVMHGARDSYQLEKRYLRCDGATVHVLLSTTVVREDNGTPIQFISEIIDLSESRRVGIALEEANAKLRRQVITDHLTGLYNRRGFEDALAAVSPGETASLLLVDLDDFKAVNDRLGHEAGDLVLAEVGRRLLGLVSRGDCVARVGGDEFSIILAGAGAELAQETAARVVGHLGAVFHVGGDLVHIGASVGAACSDPNCATPRGLKAKADAALYAAKRAGRGTWQLAD</sequence>
<dbReference type="InterPro" id="IPR000160">
    <property type="entry name" value="GGDEF_dom"/>
</dbReference>
<keyword evidence="4" id="KW-0548">Nucleotidyltransferase</keyword>
<comment type="caution">
    <text evidence="4">The sequence shown here is derived from an EMBL/GenBank/DDBJ whole genome shotgun (WGS) entry which is preliminary data.</text>
</comment>
<dbReference type="SUPFAM" id="SSF55073">
    <property type="entry name" value="Nucleotide cyclase"/>
    <property type="match status" value="1"/>
</dbReference>
<dbReference type="SMART" id="SM00091">
    <property type="entry name" value="PAS"/>
    <property type="match status" value="1"/>
</dbReference>
<evidence type="ECO:0000313" key="4">
    <source>
        <dbReference type="EMBL" id="MEN2789433.1"/>
    </source>
</evidence>
<dbReference type="Gene3D" id="3.30.450.20">
    <property type="entry name" value="PAS domain"/>
    <property type="match status" value="1"/>
</dbReference>
<dbReference type="PROSITE" id="PS50887">
    <property type="entry name" value="GGDEF"/>
    <property type="match status" value="1"/>
</dbReference>
<dbReference type="CDD" id="cd01949">
    <property type="entry name" value="GGDEF"/>
    <property type="match status" value="1"/>
</dbReference>
<dbReference type="NCBIfam" id="TIGR00254">
    <property type="entry name" value="GGDEF"/>
    <property type="match status" value="1"/>
</dbReference>
<dbReference type="RefSeq" id="WP_343887268.1">
    <property type="nucleotide sequence ID" value="NZ_BAAAEH010000002.1"/>
</dbReference>
<dbReference type="PANTHER" id="PTHR44757">
    <property type="entry name" value="DIGUANYLATE CYCLASE DGCP"/>
    <property type="match status" value="1"/>
</dbReference>
<dbReference type="EMBL" id="JBDIME010000004">
    <property type="protein sequence ID" value="MEN2789433.1"/>
    <property type="molecule type" value="Genomic_DNA"/>
</dbReference>
<feature type="domain" description="GGDEF" evidence="3">
    <location>
        <begin position="177"/>
        <end position="308"/>
    </location>
</feature>
<keyword evidence="4" id="KW-0808">Transferase</keyword>
<proteinExistence type="predicted"/>
<dbReference type="PANTHER" id="PTHR44757:SF2">
    <property type="entry name" value="BIOFILM ARCHITECTURE MAINTENANCE PROTEIN MBAA"/>
    <property type="match status" value="1"/>
</dbReference>